<dbReference type="Proteomes" id="UP001381693">
    <property type="component" value="Unassembled WGS sequence"/>
</dbReference>
<evidence type="ECO:0000313" key="1">
    <source>
        <dbReference type="EMBL" id="KAK7085705.1"/>
    </source>
</evidence>
<dbReference type="AlphaFoldDB" id="A0AAN9AFK0"/>
<name>A0AAN9AFK0_HALRR</name>
<reference evidence="1 2" key="1">
    <citation type="submission" date="2023-11" db="EMBL/GenBank/DDBJ databases">
        <title>Halocaridina rubra genome assembly.</title>
        <authorList>
            <person name="Smith C."/>
        </authorList>
    </citation>
    <scope>NUCLEOTIDE SEQUENCE [LARGE SCALE GENOMIC DNA]</scope>
    <source>
        <strain evidence="1">EP-1</strain>
        <tissue evidence="1">Whole</tissue>
    </source>
</reference>
<proteinExistence type="predicted"/>
<accession>A0AAN9AFK0</accession>
<protein>
    <submittedName>
        <fullName evidence="1">Uncharacterized protein</fullName>
    </submittedName>
</protein>
<sequence length="58" mass="6585">MWPYSFYSLSSLPRTLALWSEKPLVLRSHQASAPPKEYLTILANLPSLQAGKMRLPMP</sequence>
<evidence type="ECO:0000313" key="2">
    <source>
        <dbReference type="Proteomes" id="UP001381693"/>
    </source>
</evidence>
<feature type="non-terminal residue" evidence="1">
    <location>
        <position position="58"/>
    </location>
</feature>
<dbReference type="EMBL" id="JAXCGZ010000649">
    <property type="protein sequence ID" value="KAK7085705.1"/>
    <property type="molecule type" value="Genomic_DNA"/>
</dbReference>
<comment type="caution">
    <text evidence="1">The sequence shown here is derived from an EMBL/GenBank/DDBJ whole genome shotgun (WGS) entry which is preliminary data.</text>
</comment>
<gene>
    <name evidence="1" type="ORF">SK128_021639</name>
</gene>
<organism evidence="1 2">
    <name type="scientific">Halocaridina rubra</name>
    <name type="common">Hawaiian red shrimp</name>
    <dbReference type="NCBI Taxonomy" id="373956"/>
    <lineage>
        <taxon>Eukaryota</taxon>
        <taxon>Metazoa</taxon>
        <taxon>Ecdysozoa</taxon>
        <taxon>Arthropoda</taxon>
        <taxon>Crustacea</taxon>
        <taxon>Multicrustacea</taxon>
        <taxon>Malacostraca</taxon>
        <taxon>Eumalacostraca</taxon>
        <taxon>Eucarida</taxon>
        <taxon>Decapoda</taxon>
        <taxon>Pleocyemata</taxon>
        <taxon>Caridea</taxon>
        <taxon>Atyoidea</taxon>
        <taxon>Atyidae</taxon>
        <taxon>Halocaridina</taxon>
    </lineage>
</organism>
<keyword evidence="2" id="KW-1185">Reference proteome</keyword>